<feature type="transmembrane region" description="Helical" evidence="1">
    <location>
        <begin position="15"/>
        <end position="33"/>
    </location>
</feature>
<reference evidence="2 3" key="1">
    <citation type="submission" date="2017-06" db="EMBL/GenBank/DDBJ databases">
        <title>Genome sequencing of cyanobaciteial culture collection at National Institute for Environmental Studies (NIES).</title>
        <authorList>
            <person name="Hirose Y."/>
            <person name="Shimura Y."/>
            <person name="Fujisawa T."/>
            <person name="Nakamura Y."/>
            <person name="Kawachi M."/>
        </authorList>
    </citation>
    <scope>NUCLEOTIDE SEQUENCE [LARGE SCALE GENOMIC DNA]</scope>
    <source>
        <strain evidence="2 3">NIES-4072</strain>
    </source>
</reference>
<keyword evidence="1" id="KW-1133">Transmembrane helix</keyword>
<dbReference type="EMBL" id="BDUD01000002">
    <property type="protein sequence ID" value="GBG22937.1"/>
    <property type="molecule type" value="Genomic_DNA"/>
</dbReference>
<keyword evidence="3" id="KW-1185">Reference proteome</keyword>
<sequence length="404" mass="44544">MKSSKRSPKISFDTIRYLILFGLLGGLFIHSFWKYGIMNQVIGFILPKASAQVPFVSSNNGLIPDWSKMKFQDMIVSESGHVTYPTDRGNQTRTWQAGQSIGDFMELGDFEDANLNIEKLNLKAISQALAIDLDGLKLDDFGIIKTQTLSDLVKAIPDLANQSARNVAPIADFFRQMGISTNQRIGNVANYYNLDNIPLGNKIDLSKYKLTSIPGIENSSFDEFANWQDTLISDIPGLKDLSWNNFPSVPEPDLSFIGQVDLPLGDIEANRIRSISGSYQEGFNVPCKSHNCVHFEASGQGLTTGAQWISGKVQKVKGGYGILAVANGGLEPTGRHPFGKSFKQVVWDIDESSGSVNTAMFFRFCKTIPFVGRTCTPYFIGPVPFITYHEKDPIIFGSPSSVPD</sequence>
<dbReference type="AlphaFoldDB" id="A0A2R5FW22"/>
<accession>A0A2R5FW22</accession>
<evidence type="ECO:0000256" key="1">
    <source>
        <dbReference type="SAM" id="Phobius"/>
    </source>
</evidence>
<name>A0A2R5FW22_NOSCO</name>
<gene>
    <name evidence="2" type="ORF">NIES4072_66490</name>
</gene>
<protein>
    <submittedName>
        <fullName evidence="2">Uncharacterized protein</fullName>
    </submittedName>
</protein>
<comment type="caution">
    <text evidence="2">The sequence shown here is derived from an EMBL/GenBank/DDBJ whole genome shotgun (WGS) entry which is preliminary data.</text>
</comment>
<dbReference type="OrthoDB" id="415264at2"/>
<proteinExistence type="predicted"/>
<dbReference type="RefSeq" id="WP_109012936.1">
    <property type="nucleotide sequence ID" value="NZ_BDUD01000002.1"/>
</dbReference>
<evidence type="ECO:0000313" key="3">
    <source>
        <dbReference type="Proteomes" id="UP000245124"/>
    </source>
</evidence>
<keyword evidence="1" id="KW-0812">Transmembrane</keyword>
<evidence type="ECO:0000313" key="2">
    <source>
        <dbReference type="EMBL" id="GBG22937.1"/>
    </source>
</evidence>
<organism evidence="2 3">
    <name type="scientific">Nostoc commune NIES-4072</name>
    <dbReference type="NCBI Taxonomy" id="2005467"/>
    <lineage>
        <taxon>Bacteria</taxon>
        <taxon>Bacillati</taxon>
        <taxon>Cyanobacteriota</taxon>
        <taxon>Cyanophyceae</taxon>
        <taxon>Nostocales</taxon>
        <taxon>Nostocaceae</taxon>
        <taxon>Nostoc</taxon>
    </lineage>
</organism>
<dbReference type="Proteomes" id="UP000245124">
    <property type="component" value="Unassembled WGS sequence"/>
</dbReference>
<keyword evidence="1" id="KW-0472">Membrane</keyword>